<comment type="subcellular location">
    <subcellularLocation>
        <location evidence="1">Endoplasmic reticulum membrane</location>
        <topology evidence="1">Single-pass type I membrane protein</topology>
    </subcellularLocation>
</comment>
<proteinExistence type="inferred from homology"/>
<evidence type="ECO:0000256" key="8">
    <source>
        <dbReference type="ARBA" id="ARBA00023180"/>
    </source>
</evidence>
<protein>
    <recommendedName>
        <fullName evidence="12">Malectin domain-containing protein</fullName>
    </recommendedName>
</protein>
<feature type="domain" description="Malectin" evidence="12">
    <location>
        <begin position="30"/>
        <end position="191"/>
    </location>
</feature>
<keyword evidence="3 11" id="KW-0812">Transmembrane</keyword>
<reference evidence="13" key="2">
    <citation type="submission" date="2020-05" db="UniProtKB">
        <authorList>
            <consortium name="EnsemblMetazoa"/>
        </authorList>
    </citation>
    <scope>IDENTIFICATION</scope>
    <source>
        <strain evidence="13">IAEA</strain>
    </source>
</reference>
<dbReference type="AlphaFoldDB" id="A0A1B0B8Y2"/>
<keyword evidence="5" id="KW-0256">Endoplasmic reticulum</keyword>
<evidence type="ECO:0000256" key="10">
    <source>
        <dbReference type="SAM" id="MobiDB-lite"/>
    </source>
</evidence>
<keyword evidence="9" id="KW-0119">Carbohydrate metabolism</keyword>
<evidence type="ECO:0000256" key="9">
    <source>
        <dbReference type="ARBA" id="ARBA00023277"/>
    </source>
</evidence>
<evidence type="ECO:0000256" key="2">
    <source>
        <dbReference type="ARBA" id="ARBA00009141"/>
    </source>
</evidence>
<evidence type="ECO:0000256" key="7">
    <source>
        <dbReference type="ARBA" id="ARBA00023136"/>
    </source>
</evidence>
<evidence type="ECO:0000259" key="12">
    <source>
        <dbReference type="Pfam" id="PF11721"/>
    </source>
</evidence>
<dbReference type="InterPro" id="IPR021720">
    <property type="entry name" value="Malectin_dom"/>
</dbReference>
<keyword evidence="4" id="KW-0732">Signal</keyword>
<dbReference type="Pfam" id="PF11721">
    <property type="entry name" value="Malectin"/>
    <property type="match status" value="1"/>
</dbReference>
<evidence type="ECO:0000256" key="11">
    <source>
        <dbReference type="SAM" id="Phobius"/>
    </source>
</evidence>
<comment type="similarity">
    <text evidence="2">Belongs to the malectin family.</text>
</comment>
<evidence type="ECO:0000256" key="4">
    <source>
        <dbReference type="ARBA" id="ARBA00022729"/>
    </source>
</evidence>
<accession>A0A1B0B8Y2</accession>
<dbReference type="GO" id="GO:0005789">
    <property type="term" value="C:endoplasmic reticulum membrane"/>
    <property type="evidence" value="ECO:0007669"/>
    <property type="project" value="UniProtKB-SubCell"/>
</dbReference>
<evidence type="ECO:0000256" key="5">
    <source>
        <dbReference type="ARBA" id="ARBA00022824"/>
    </source>
</evidence>
<dbReference type="VEuPathDB" id="VectorBase:GPPI022618"/>
<keyword evidence="8" id="KW-0325">Glycoprotein</keyword>
<dbReference type="InterPro" id="IPR039155">
    <property type="entry name" value="MLEC"/>
</dbReference>
<dbReference type="GO" id="GO:0030246">
    <property type="term" value="F:carbohydrate binding"/>
    <property type="evidence" value="ECO:0007669"/>
    <property type="project" value="InterPro"/>
</dbReference>
<dbReference type="Proteomes" id="UP000092460">
    <property type="component" value="Unassembled WGS sequence"/>
</dbReference>
<keyword evidence="6 11" id="KW-1133">Transmembrane helix</keyword>
<feature type="region of interest" description="Disordered" evidence="10">
    <location>
        <begin position="240"/>
        <end position="290"/>
    </location>
</feature>
<name>A0A1B0B8Y2_9MUSC</name>
<dbReference type="Gene3D" id="2.60.120.430">
    <property type="entry name" value="Galactose-binding lectin"/>
    <property type="match status" value="1"/>
</dbReference>
<dbReference type="EMBL" id="JXJN01010105">
    <property type="status" value="NOT_ANNOTATED_CDS"/>
    <property type="molecule type" value="Genomic_DNA"/>
</dbReference>
<feature type="transmembrane region" description="Helical" evidence="11">
    <location>
        <begin position="296"/>
        <end position="315"/>
    </location>
</feature>
<evidence type="ECO:0000256" key="3">
    <source>
        <dbReference type="ARBA" id="ARBA00022692"/>
    </source>
</evidence>
<sequence>MNSFIPVFIAIFCISETIRTAANSSKALKVLYAINAGGDDHVDIDGIHYEPDPSKIGTASDYGKHLLIINRVPEQDEILYKTERYHTSTFGYDIPLDGDGEYALVLKFCEVYFTQPNKKIFDVVLNRRHVIVSELDIFAEVGHGTAHHEYVFFTVTLGKLKYKEEVSNVRNNLVRLDFMKGPYDNPKINAFILLKGDVQRIPRLKPLHKDTFYPDIDDSASIRGANKKKALNGQHRKLVSNEEDTETDEYPKKLPAAENEEDINDEFHELLSKTESPRKPSGPRQPDPYSMDDSTLLLPVFIAIGAFIPLLFCLCKL</sequence>
<evidence type="ECO:0000256" key="6">
    <source>
        <dbReference type="ARBA" id="ARBA00022989"/>
    </source>
</evidence>
<dbReference type="EnsemblMetazoa" id="GPPI022618-RA">
    <property type="protein sequence ID" value="GPPI022618-PA"/>
    <property type="gene ID" value="GPPI022618"/>
</dbReference>
<evidence type="ECO:0000313" key="14">
    <source>
        <dbReference type="Proteomes" id="UP000092460"/>
    </source>
</evidence>
<dbReference type="PANTHER" id="PTHR13460:SF0">
    <property type="entry name" value="MALECTIN"/>
    <property type="match status" value="1"/>
</dbReference>
<organism evidence="13 14">
    <name type="scientific">Glossina palpalis gambiensis</name>
    <dbReference type="NCBI Taxonomy" id="67801"/>
    <lineage>
        <taxon>Eukaryota</taxon>
        <taxon>Metazoa</taxon>
        <taxon>Ecdysozoa</taxon>
        <taxon>Arthropoda</taxon>
        <taxon>Hexapoda</taxon>
        <taxon>Insecta</taxon>
        <taxon>Pterygota</taxon>
        <taxon>Neoptera</taxon>
        <taxon>Endopterygota</taxon>
        <taxon>Diptera</taxon>
        <taxon>Brachycera</taxon>
        <taxon>Muscomorpha</taxon>
        <taxon>Hippoboscoidea</taxon>
        <taxon>Glossinidae</taxon>
        <taxon>Glossina</taxon>
    </lineage>
</organism>
<feature type="compositionally biased region" description="Basic and acidic residues" evidence="10">
    <location>
        <begin position="265"/>
        <end position="278"/>
    </location>
</feature>
<evidence type="ECO:0000256" key="1">
    <source>
        <dbReference type="ARBA" id="ARBA00004115"/>
    </source>
</evidence>
<keyword evidence="14" id="KW-1185">Reference proteome</keyword>
<dbReference type="STRING" id="67801.A0A1B0B8Y2"/>
<dbReference type="PANTHER" id="PTHR13460">
    <property type="match status" value="1"/>
</dbReference>
<keyword evidence="7 11" id="KW-0472">Membrane</keyword>
<evidence type="ECO:0000313" key="13">
    <source>
        <dbReference type="EnsemblMetazoa" id="GPPI022618-PA"/>
    </source>
</evidence>
<reference evidence="14" key="1">
    <citation type="submission" date="2015-01" db="EMBL/GenBank/DDBJ databases">
        <authorList>
            <person name="Aksoy S."/>
            <person name="Warren W."/>
            <person name="Wilson R.K."/>
        </authorList>
    </citation>
    <scope>NUCLEOTIDE SEQUENCE [LARGE SCALE GENOMIC DNA]</scope>
    <source>
        <strain evidence="14">IAEA</strain>
    </source>
</reference>